<keyword evidence="2" id="KW-1185">Reference proteome</keyword>
<dbReference type="EMBL" id="JBBKAR010000056">
    <property type="protein sequence ID" value="MEJ8306974.1"/>
    <property type="molecule type" value="Genomic_DNA"/>
</dbReference>
<evidence type="ECO:0000313" key="1">
    <source>
        <dbReference type="EMBL" id="MEJ8306974.1"/>
    </source>
</evidence>
<dbReference type="Proteomes" id="UP001380953">
    <property type="component" value="Unassembled WGS sequence"/>
</dbReference>
<protein>
    <submittedName>
        <fullName evidence="1">Uncharacterized protein</fullName>
    </submittedName>
</protein>
<name>A0ACC6PJ96_9BACL</name>
<evidence type="ECO:0000313" key="2">
    <source>
        <dbReference type="Proteomes" id="UP001380953"/>
    </source>
</evidence>
<accession>A0ACC6PJ96</accession>
<sequence>MKRTTIRPFRKITALTFAFSLAVPFAASDNALLSNQAQAAGAGVSASAATSIAAASARPATQTFSLMVQGKNVKRTAHLKQGNGYSLYVANGYTFSKANNKIHLTQYPSYYAQIEKLPSGFNLQKVSKQARAELKKYGTVSRYSGDQLFESPMASAKLLLQASDSKGNLRNAIVWTSKAGDSYLFRVNVPESEFAGTFIEIISTSLTSILAN</sequence>
<reference evidence="1" key="1">
    <citation type="submission" date="2024-03" db="EMBL/GenBank/DDBJ databases">
        <title>Whole genome sequecning of epiphytes from Marcgravia umbellata leaves.</title>
        <authorList>
            <person name="Kumar G."/>
            <person name="Savka M.A."/>
        </authorList>
    </citation>
    <scope>NUCLEOTIDE SEQUENCE</scope>
    <source>
        <strain evidence="1">RIT_BL5</strain>
    </source>
</reference>
<comment type="caution">
    <text evidence="1">The sequence shown here is derived from an EMBL/GenBank/DDBJ whole genome shotgun (WGS) entry which is preliminary data.</text>
</comment>
<proteinExistence type="predicted"/>
<organism evidence="1 2">
    <name type="scientific">Saccharibacillus sacchari</name>
    <dbReference type="NCBI Taxonomy" id="456493"/>
    <lineage>
        <taxon>Bacteria</taxon>
        <taxon>Bacillati</taxon>
        <taxon>Bacillota</taxon>
        <taxon>Bacilli</taxon>
        <taxon>Bacillales</taxon>
        <taxon>Paenibacillaceae</taxon>
        <taxon>Saccharibacillus</taxon>
    </lineage>
</organism>
<gene>
    <name evidence="1" type="ORF">WKI47_23960</name>
</gene>